<dbReference type="Gene3D" id="3.40.1110.10">
    <property type="entry name" value="Calcium-transporting ATPase, cytoplasmic domain N"/>
    <property type="match status" value="1"/>
</dbReference>
<dbReference type="InterPro" id="IPR023298">
    <property type="entry name" value="ATPase_P-typ_TM_dom_sf"/>
</dbReference>
<dbReference type="SFLD" id="SFLDG00002">
    <property type="entry name" value="C1.7:_P-type_atpase_like"/>
    <property type="match status" value="1"/>
</dbReference>
<evidence type="ECO:0000313" key="13">
    <source>
        <dbReference type="Proteomes" id="UP000235347"/>
    </source>
</evidence>
<comment type="subcellular location">
    <subcellularLocation>
        <location evidence="1">Cell membrane</location>
        <topology evidence="1">Multi-pass membrane protein</topology>
    </subcellularLocation>
</comment>
<feature type="transmembrane region" description="Helical" evidence="10">
    <location>
        <begin position="819"/>
        <end position="840"/>
    </location>
</feature>
<dbReference type="Pfam" id="PF13246">
    <property type="entry name" value="Cation_ATPase"/>
    <property type="match status" value="1"/>
</dbReference>
<evidence type="ECO:0000256" key="8">
    <source>
        <dbReference type="ARBA" id="ARBA00022989"/>
    </source>
</evidence>
<evidence type="ECO:0000256" key="6">
    <source>
        <dbReference type="ARBA" id="ARBA00022840"/>
    </source>
</evidence>
<comment type="similarity">
    <text evidence="2">Belongs to the cation transport ATPase (P-type) (TC 3.A.3) family. Type IIA subfamily.</text>
</comment>
<dbReference type="InterPro" id="IPR008250">
    <property type="entry name" value="ATPase_P-typ_transduc_dom_A_sf"/>
</dbReference>
<keyword evidence="4 10" id="KW-0812">Transmembrane</keyword>
<dbReference type="Pfam" id="PF00689">
    <property type="entry name" value="Cation_ATPase_C"/>
    <property type="match status" value="1"/>
</dbReference>
<comment type="caution">
    <text evidence="12">The sequence shown here is derived from an EMBL/GenBank/DDBJ whole genome shotgun (WGS) entry which is preliminary data.</text>
</comment>
<dbReference type="PROSITE" id="PS00154">
    <property type="entry name" value="ATPASE_E1_E2"/>
    <property type="match status" value="1"/>
</dbReference>
<evidence type="ECO:0000256" key="4">
    <source>
        <dbReference type="ARBA" id="ARBA00022692"/>
    </source>
</evidence>
<dbReference type="SUPFAM" id="SSF81660">
    <property type="entry name" value="Metal cation-transporting ATPase, ATP-binding domain N"/>
    <property type="match status" value="1"/>
</dbReference>
<keyword evidence="7" id="KW-1278">Translocase</keyword>
<dbReference type="SUPFAM" id="SSF56784">
    <property type="entry name" value="HAD-like"/>
    <property type="match status" value="1"/>
</dbReference>
<dbReference type="InterPro" id="IPR059000">
    <property type="entry name" value="ATPase_P-type_domA"/>
</dbReference>
<gene>
    <name evidence="12" type="ORF">C0Z19_11390</name>
</gene>
<feature type="domain" description="Cation-transporting P-type ATPase N-terminal" evidence="11">
    <location>
        <begin position="4"/>
        <end position="78"/>
    </location>
</feature>
<evidence type="ECO:0000256" key="5">
    <source>
        <dbReference type="ARBA" id="ARBA00022741"/>
    </source>
</evidence>
<dbReference type="InterPro" id="IPR044492">
    <property type="entry name" value="P_typ_ATPase_HD_dom"/>
</dbReference>
<dbReference type="InterPro" id="IPR004014">
    <property type="entry name" value="ATPase_P-typ_cation-transptr_N"/>
</dbReference>
<organism evidence="12 13">
    <name type="scientific">Trinickia soli</name>
    <dbReference type="NCBI Taxonomy" id="380675"/>
    <lineage>
        <taxon>Bacteria</taxon>
        <taxon>Pseudomonadati</taxon>
        <taxon>Pseudomonadota</taxon>
        <taxon>Betaproteobacteria</taxon>
        <taxon>Burkholderiales</taxon>
        <taxon>Burkholderiaceae</taxon>
        <taxon>Trinickia</taxon>
    </lineage>
</organism>
<dbReference type="SUPFAM" id="SSF81665">
    <property type="entry name" value="Calcium ATPase, transmembrane domain M"/>
    <property type="match status" value="1"/>
</dbReference>
<dbReference type="InterPro" id="IPR018303">
    <property type="entry name" value="ATPase_P-typ_P_site"/>
</dbReference>
<evidence type="ECO:0000259" key="11">
    <source>
        <dbReference type="SMART" id="SM00831"/>
    </source>
</evidence>
<keyword evidence="8 10" id="KW-1133">Transmembrane helix</keyword>
<keyword evidence="6" id="KW-0067">ATP-binding</keyword>
<dbReference type="PRINTS" id="PR00120">
    <property type="entry name" value="HATPASE"/>
</dbReference>
<evidence type="ECO:0000256" key="7">
    <source>
        <dbReference type="ARBA" id="ARBA00022967"/>
    </source>
</evidence>
<dbReference type="InterPro" id="IPR001757">
    <property type="entry name" value="P_typ_ATPase"/>
</dbReference>
<dbReference type="Gene3D" id="2.70.150.10">
    <property type="entry name" value="Calcium-transporting ATPase, cytoplasmic transduction domain A"/>
    <property type="match status" value="1"/>
</dbReference>
<dbReference type="Pfam" id="PF00690">
    <property type="entry name" value="Cation_ATPase_N"/>
    <property type="match status" value="1"/>
</dbReference>
<dbReference type="PRINTS" id="PR00119">
    <property type="entry name" value="CATATPASE"/>
</dbReference>
<feature type="transmembrane region" description="Helical" evidence="10">
    <location>
        <begin position="82"/>
        <end position="101"/>
    </location>
</feature>
<dbReference type="InterPro" id="IPR023299">
    <property type="entry name" value="ATPase_P-typ_cyto_dom_N"/>
</dbReference>
<dbReference type="SFLD" id="SFLDS00003">
    <property type="entry name" value="Haloacid_Dehalogenase"/>
    <property type="match status" value="1"/>
</dbReference>
<dbReference type="PANTHER" id="PTHR43294:SF21">
    <property type="entry name" value="CATION TRANSPORTING ATPASE"/>
    <property type="match status" value="1"/>
</dbReference>
<dbReference type="InterPro" id="IPR050510">
    <property type="entry name" value="Cation_transp_ATPase_P-type"/>
</dbReference>
<evidence type="ECO:0000313" key="12">
    <source>
        <dbReference type="EMBL" id="PMS24925.1"/>
    </source>
</evidence>
<dbReference type="SUPFAM" id="SSF81653">
    <property type="entry name" value="Calcium ATPase, transduction domain A"/>
    <property type="match status" value="1"/>
</dbReference>
<sequence length="899" mass="95287">MMETWHTLSADAVTQRLVSDAANGLCGEEAARRLARYGPNEIVEAKGRSVIAMFLAQFRDFAILVLISVAVLSGVLGDVEDTLVIVAIVALNAAIGFIQDFRANRAMAELKRLGAPQATVVRDGRRSTIPAASMVPGDLVLLEAGCVAPADIRLIEAPQLKVSEAALTGEAFPIEKNVAPLDDAALPIADQINMVFKGTMITYGRARGIVVTTGMNTQLGRIAALLEQAPPASTPLQKRLAVFGRQLAVLVVVVCAVIFAAGVLRGEAVTQMLLTAASLAVAAIPEALPAVVTIMRALGARNMARRNALVRRLPAVETLGSVSWICTDKTGTLTRNEMRVTQICPSGENRVDVESAAHEGVTAQLLEAAALSNDAAYDERGGIAGDPTEVALWRMAADAGLDRRKLERSMPRCMEFAFDSDRKRMTTIHRAGSGFVAYTKGAPEAIVERCLSTARADGDNVDDRHGPLDQGALLAMAGAMAADGLRVLALARRAWPALPATGATPDTVERELTLIGFVGMLDPLRPGVSAAVTTCRAAGITLVMITGDHPMTARAIARSLGMLDEGDTIMTGRELAALADDELARRIEHVRVFARLDPAQKIRIVEAIQARGQYVAMTGDGVNDAPALARADIGVAMGRAGTDVAREAASLVLLDDDFTTIVAAVEEGRRIFANVRKFIRYVLTCNSAELWVVAASPLLGLPMPLLPIHILWINLLTDGLPGLAFAAEPAEPTLMQERARPPNEGLFTGGMWRQILWGGVAMAAVTLGVQAWGLHSGYAAWQTMTFTVLAFSQLGHALAIRSERTSLFAQGLKSNAPMLAAVALTAALQMAALYVPGLSAALRTTALSGPELALSLAASVIVFSLIEVEKLFFRRTRSDRPGRDRLAGETERGGESGGA</sequence>
<evidence type="ECO:0000256" key="3">
    <source>
        <dbReference type="ARBA" id="ARBA00022475"/>
    </source>
</evidence>
<evidence type="ECO:0000256" key="9">
    <source>
        <dbReference type="ARBA" id="ARBA00023136"/>
    </source>
</evidence>
<name>A0A2N7W695_9BURK</name>
<reference evidence="12 13" key="1">
    <citation type="submission" date="2018-01" db="EMBL/GenBank/DDBJ databases">
        <title>Whole genome analyses suggest that Burkholderia sensu lato contains two further novel genera in the rhizoxinica-symbiotica group Mycetohabitans gen. nov., and Trinickia gen. nov.: implications for the evolution of diazotrophy and nodulation in the Burkholderiaceae.</title>
        <authorList>
            <person name="Estrada-de los Santos P."/>
            <person name="Palmer M."/>
            <person name="Chavez-Ramirez B."/>
            <person name="Beukes C."/>
            <person name="Steenkamp E.T."/>
            <person name="Hirsch A.M."/>
            <person name="Manyaka P."/>
            <person name="Maluk M."/>
            <person name="Lafos M."/>
            <person name="Crook M."/>
            <person name="Gross E."/>
            <person name="Simon M.F."/>
            <person name="Bueno dos Reis Junior F."/>
            <person name="Poole P.S."/>
            <person name="Venter S.N."/>
            <person name="James E.K."/>
        </authorList>
    </citation>
    <scope>NUCLEOTIDE SEQUENCE [LARGE SCALE GENOMIC DNA]</scope>
    <source>
        <strain evidence="12 13">GP25-8</strain>
    </source>
</reference>
<evidence type="ECO:0000256" key="10">
    <source>
        <dbReference type="SAM" id="Phobius"/>
    </source>
</evidence>
<dbReference type="Gene3D" id="1.20.1110.10">
    <property type="entry name" value="Calcium-transporting ATPase, transmembrane domain"/>
    <property type="match status" value="1"/>
</dbReference>
<dbReference type="GO" id="GO:0015662">
    <property type="term" value="F:P-type ion transporter activity"/>
    <property type="evidence" value="ECO:0007669"/>
    <property type="project" value="UniProtKB-ARBA"/>
</dbReference>
<evidence type="ECO:0000256" key="2">
    <source>
        <dbReference type="ARBA" id="ARBA00005675"/>
    </source>
</evidence>
<keyword evidence="13" id="KW-1185">Reference proteome</keyword>
<feature type="transmembrane region" description="Helical" evidence="10">
    <location>
        <begin position="755"/>
        <end position="773"/>
    </location>
</feature>
<evidence type="ECO:0000256" key="1">
    <source>
        <dbReference type="ARBA" id="ARBA00004651"/>
    </source>
</evidence>
<dbReference type="InterPro" id="IPR023214">
    <property type="entry name" value="HAD_sf"/>
</dbReference>
<feature type="transmembrane region" description="Helical" evidence="10">
    <location>
        <begin position="276"/>
        <end position="298"/>
    </location>
</feature>
<dbReference type="PANTHER" id="PTHR43294">
    <property type="entry name" value="SODIUM/POTASSIUM-TRANSPORTING ATPASE SUBUNIT ALPHA"/>
    <property type="match status" value="1"/>
</dbReference>
<feature type="transmembrane region" description="Helical" evidence="10">
    <location>
        <begin position="58"/>
        <end position="76"/>
    </location>
</feature>
<dbReference type="Pfam" id="PF00122">
    <property type="entry name" value="E1-E2_ATPase"/>
    <property type="match status" value="1"/>
</dbReference>
<dbReference type="SFLD" id="SFLDF00027">
    <property type="entry name" value="p-type_atpase"/>
    <property type="match status" value="1"/>
</dbReference>
<dbReference type="Proteomes" id="UP000235347">
    <property type="component" value="Unassembled WGS sequence"/>
</dbReference>
<accession>A0A2N7W695</accession>
<protein>
    <submittedName>
        <fullName evidence="12">ATPase</fullName>
    </submittedName>
</protein>
<keyword evidence="5" id="KW-0547">Nucleotide-binding</keyword>
<dbReference type="InterPro" id="IPR006068">
    <property type="entry name" value="ATPase_P-typ_cation-transptr_C"/>
</dbReference>
<dbReference type="AlphaFoldDB" id="A0A2N7W695"/>
<dbReference type="Gene3D" id="3.40.50.1000">
    <property type="entry name" value="HAD superfamily/HAD-like"/>
    <property type="match status" value="1"/>
</dbReference>
<feature type="transmembrane region" description="Helical" evidence="10">
    <location>
        <begin position="779"/>
        <end position="799"/>
    </location>
</feature>
<dbReference type="RefSeq" id="WP_102609927.1">
    <property type="nucleotide sequence ID" value="NZ_CADIKD010000002.1"/>
</dbReference>
<dbReference type="EMBL" id="PNYB01000008">
    <property type="protein sequence ID" value="PMS24925.1"/>
    <property type="molecule type" value="Genomic_DNA"/>
</dbReference>
<keyword evidence="3" id="KW-1003">Cell membrane</keyword>
<dbReference type="FunFam" id="3.40.50.1000:FF:000083">
    <property type="entry name" value="Sodium/potassium-transporting ATPase subunit alpha"/>
    <property type="match status" value="1"/>
</dbReference>
<dbReference type="InterPro" id="IPR036412">
    <property type="entry name" value="HAD-like_sf"/>
</dbReference>
<dbReference type="SMART" id="SM00831">
    <property type="entry name" value="Cation_ATPase_N"/>
    <property type="match status" value="1"/>
</dbReference>
<keyword evidence="9 10" id="KW-0472">Membrane</keyword>
<dbReference type="GO" id="GO:0005524">
    <property type="term" value="F:ATP binding"/>
    <property type="evidence" value="ECO:0007669"/>
    <property type="project" value="UniProtKB-KW"/>
</dbReference>
<proteinExistence type="inferred from homology"/>
<feature type="transmembrane region" description="Helical" evidence="10">
    <location>
        <begin position="852"/>
        <end position="873"/>
    </location>
</feature>
<dbReference type="NCBIfam" id="TIGR01494">
    <property type="entry name" value="ATPase_P-type"/>
    <property type="match status" value="2"/>
</dbReference>
<feature type="transmembrane region" description="Helical" evidence="10">
    <location>
        <begin position="247"/>
        <end position="264"/>
    </location>
</feature>
<dbReference type="GO" id="GO:0005886">
    <property type="term" value="C:plasma membrane"/>
    <property type="evidence" value="ECO:0007669"/>
    <property type="project" value="UniProtKB-SubCell"/>
</dbReference>
<dbReference type="GO" id="GO:0016887">
    <property type="term" value="F:ATP hydrolysis activity"/>
    <property type="evidence" value="ECO:0007669"/>
    <property type="project" value="InterPro"/>
</dbReference>